<organism evidence="1">
    <name type="scientific">marine metagenome</name>
    <dbReference type="NCBI Taxonomy" id="408172"/>
    <lineage>
        <taxon>unclassified sequences</taxon>
        <taxon>metagenomes</taxon>
        <taxon>ecological metagenomes</taxon>
    </lineage>
</organism>
<dbReference type="EMBL" id="UINC01050675">
    <property type="protein sequence ID" value="SVB63925.1"/>
    <property type="molecule type" value="Genomic_DNA"/>
</dbReference>
<evidence type="ECO:0000313" key="1">
    <source>
        <dbReference type="EMBL" id="SVB63925.1"/>
    </source>
</evidence>
<name>A0A382FMT0_9ZZZZ</name>
<accession>A0A382FMT0</accession>
<proteinExistence type="predicted"/>
<protein>
    <submittedName>
        <fullName evidence="1">Uncharacterized protein</fullName>
    </submittedName>
</protein>
<dbReference type="AlphaFoldDB" id="A0A382FMT0"/>
<reference evidence="1" key="1">
    <citation type="submission" date="2018-05" db="EMBL/GenBank/DDBJ databases">
        <authorList>
            <person name="Lanie J.A."/>
            <person name="Ng W.-L."/>
            <person name="Kazmierczak K.M."/>
            <person name="Andrzejewski T.M."/>
            <person name="Davidsen T.M."/>
            <person name="Wayne K.J."/>
            <person name="Tettelin H."/>
            <person name="Glass J.I."/>
            <person name="Rusch D."/>
            <person name="Podicherti R."/>
            <person name="Tsui H.-C.T."/>
            <person name="Winkler M.E."/>
        </authorList>
    </citation>
    <scope>NUCLEOTIDE SEQUENCE</scope>
</reference>
<sequence length="62" mass="7365">MFFSNMFYNIATRFLTIFTHVLHTQYDVSHYTYSSNLTSDLLILDSKYSSNYSEILSKMSYN</sequence>
<gene>
    <name evidence="1" type="ORF">METZ01_LOCUS216779</name>
</gene>